<reference evidence="1" key="1">
    <citation type="journal article" date="2021" name="Sci. Rep.">
        <title>Diploid genomic architecture of Nitzschia inconspicua, an elite biomass production diatom.</title>
        <authorList>
            <person name="Oliver A."/>
            <person name="Podell S."/>
            <person name="Pinowska A."/>
            <person name="Traller J.C."/>
            <person name="Smith S.R."/>
            <person name="McClure R."/>
            <person name="Beliaev A."/>
            <person name="Bohutskyi P."/>
            <person name="Hill E.A."/>
            <person name="Rabines A."/>
            <person name="Zheng H."/>
            <person name="Allen L.Z."/>
            <person name="Kuo A."/>
            <person name="Grigoriev I.V."/>
            <person name="Allen A.E."/>
            <person name="Hazlebeck D."/>
            <person name="Allen E.E."/>
        </authorList>
    </citation>
    <scope>NUCLEOTIDE SEQUENCE</scope>
    <source>
        <strain evidence="1">Hildebrandi</strain>
    </source>
</reference>
<accession>A0A9K3KC78</accession>
<dbReference type="EMBL" id="JAGRRH010000026">
    <property type="protein sequence ID" value="KAG7341089.1"/>
    <property type="molecule type" value="Genomic_DNA"/>
</dbReference>
<dbReference type="Proteomes" id="UP000693970">
    <property type="component" value="Unassembled WGS sequence"/>
</dbReference>
<organism evidence="1 2">
    <name type="scientific">Nitzschia inconspicua</name>
    <dbReference type="NCBI Taxonomy" id="303405"/>
    <lineage>
        <taxon>Eukaryota</taxon>
        <taxon>Sar</taxon>
        <taxon>Stramenopiles</taxon>
        <taxon>Ochrophyta</taxon>
        <taxon>Bacillariophyta</taxon>
        <taxon>Bacillariophyceae</taxon>
        <taxon>Bacillariophycidae</taxon>
        <taxon>Bacillariales</taxon>
        <taxon>Bacillariaceae</taxon>
        <taxon>Nitzschia</taxon>
    </lineage>
</organism>
<gene>
    <name evidence="1" type="ORF">IV203_023040</name>
</gene>
<evidence type="ECO:0000313" key="1">
    <source>
        <dbReference type="EMBL" id="KAG7341089.1"/>
    </source>
</evidence>
<reference evidence="1" key="2">
    <citation type="submission" date="2021-04" db="EMBL/GenBank/DDBJ databases">
        <authorList>
            <person name="Podell S."/>
        </authorList>
    </citation>
    <scope>NUCLEOTIDE SEQUENCE</scope>
    <source>
        <strain evidence="1">Hildebrandi</strain>
    </source>
</reference>
<dbReference type="AlphaFoldDB" id="A0A9K3KC78"/>
<proteinExistence type="predicted"/>
<keyword evidence="2" id="KW-1185">Reference proteome</keyword>
<sequence>MPLAARSSTTRECVSCTGATVASPFSILSSVTNVMAAIATSLCTHFPTIDAYRPAEVPKQGDDDAETNTLTELGFPDAVEETIPVFTLLPQILPIPPGFSVPVGIKVDQPLPPGQTYHPAFEAWCAAVRHCHSYNSGKLLNTPSANRLFHATSFDDWAELHAVATNDPTSVETSHPLTPVPDHSAPAVAIRDRITAISEASLLYWYQDTSLSDQESQFSPSDYTPATGNILVPTLVQ</sequence>
<comment type="caution">
    <text evidence="1">The sequence shown here is derived from an EMBL/GenBank/DDBJ whole genome shotgun (WGS) entry which is preliminary data.</text>
</comment>
<name>A0A9K3KC78_9STRA</name>
<protein>
    <submittedName>
        <fullName evidence="1">Uncharacterized protein</fullName>
    </submittedName>
</protein>
<evidence type="ECO:0000313" key="2">
    <source>
        <dbReference type="Proteomes" id="UP000693970"/>
    </source>
</evidence>